<dbReference type="InterPro" id="IPR044859">
    <property type="entry name" value="Allene_oxi_cyc_Dirigent"/>
</dbReference>
<name>A0ABN7EAV7_SPIIN</name>
<evidence type="ECO:0000256" key="2">
    <source>
        <dbReference type="ARBA" id="ARBA00011738"/>
    </source>
</evidence>
<keyword evidence="4" id="KW-0732">Signal</keyword>
<gene>
    <name evidence="5" type="ORF">SI7747_UN021375</name>
</gene>
<evidence type="ECO:0000256" key="1">
    <source>
        <dbReference type="ARBA" id="ARBA00010746"/>
    </source>
</evidence>
<reference evidence="6" key="1">
    <citation type="journal article" date="2020" name="Sci. Rep.">
        <title>Chromosome-scale genome assembly for the duckweed Spirodela intermedia, integrating cytogenetic maps, PacBio and Oxford Nanopore libraries.</title>
        <authorList>
            <person name="Hoang P.T.N."/>
            <person name="Fiebig A."/>
            <person name="Novak P."/>
            <person name="Macas J."/>
            <person name="Cao H.X."/>
            <person name="Stepanenko A."/>
            <person name="Chen G."/>
            <person name="Borisjuk N."/>
            <person name="Scholz U."/>
            <person name="Schubert I."/>
        </authorList>
    </citation>
    <scope>NUCLEOTIDE SEQUENCE [LARGE SCALE GENOMIC DNA]</scope>
</reference>
<evidence type="ECO:0000313" key="5">
    <source>
        <dbReference type="EMBL" id="CAA6675033.1"/>
    </source>
</evidence>
<evidence type="ECO:0000313" key="6">
    <source>
        <dbReference type="Proteomes" id="UP001189122"/>
    </source>
</evidence>
<dbReference type="InterPro" id="IPR004265">
    <property type="entry name" value="Dirigent"/>
</dbReference>
<feature type="signal peptide" evidence="4">
    <location>
        <begin position="1"/>
        <end position="27"/>
    </location>
</feature>
<comment type="subcellular location">
    <subcellularLocation>
        <location evidence="4">Secreted</location>
        <location evidence="4">Extracellular space</location>
        <location evidence="4">Apoplast</location>
    </subcellularLocation>
</comment>
<protein>
    <recommendedName>
        <fullName evidence="4">Dirigent protein</fullName>
    </recommendedName>
</protein>
<comment type="function">
    <text evidence="4">Dirigent proteins impart stereoselectivity on the phenoxy radical-coupling reaction, yielding optically active lignans from two molecules of coniferyl alcohol in the biosynthesis of lignans, flavonolignans, and alkaloids and thus plays a central role in plant secondary metabolism.</text>
</comment>
<evidence type="ECO:0000256" key="4">
    <source>
        <dbReference type="RuleBase" id="RU363099"/>
    </source>
</evidence>
<keyword evidence="4" id="KW-0052">Apoplast</keyword>
<dbReference type="PANTHER" id="PTHR21495">
    <property type="entry name" value="NUCLEOPORIN-RELATED"/>
    <property type="match status" value="1"/>
</dbReference>
<keyword evidence="6" id="KW-1185">Reference proteome</keyword>
<comment type="similarity">
    <text evidence="1 4">Belongs to the plant dirigent protein family.</text>
</comment>
<accession>A0ABN7EAV7</accession>
<comment type="caution">
    <text evidence="5">The sequence shown here is derived from an EMBL/GenBank/DDBJ whole genome shotgun (WGS) entry which is preliminary data.</text>
</comment>
<comment type="subunit">
    <text evidence="2 4">Homodimer.</text>
</comment>
<dbReference type="Pfam" id="PF03018">
    <property type="entry name" value="Dirigent"/>
    <property type="match status" value="1"/>
</dbReference>
<dbReference type="Proteomes" id="UP001189122">
    <property type="component" value="Unassembled WGS sequence"/>
</dbReference>
<evidence type="ECO:0000256" key="3">
    <source>
        <dbReference type="ARBA" id="ARBA00022525"/>
    </source>
</evidence>
<organism evidence="5 6">
    <name type="scientific">Spirodela intermedia</name>
    <name type="common">Intermediate duckweed</name>
    <dbReference type="NCBI Taxonomy" id="51605"/>
    <lineage>
        <taxon>Eukaryota</taxon>
        <taxon>Viridiplantae</taxon>
        <taxon>Streptophyta</taxon>
        <taxon>Embryophyta</taxon>
        <taxon>Tracheophyta</taxon>
        <taxon>Spermatophyta</taxon>
        <taxon>Magnoliopsida</taxon>
        <taxon>Liliopsida</taxon>
        <taxon>Araceae</taxon>
        <taxon>Lemnoideae</taxon>
        <taxon>Spirodela</taxon>
    </lineage>
</organism>
<proteinExistence type="inferred from homology"/>
<dbReference type="Gene3D" id="2.40.480.10">
    <property type="entry name" value="Allene oxide cyclase-like"/>
    <property type="match status" value="1"/>
</dbReference>
<dbReference type="EMBL" id="CACRZD030000204">
    <property type="protein sequence ID" value="CAA6675033.1"/>
    <property type="molecule type" value="Genomic_DNA"/>
</dbReference>
<sequence>MTWVAVRPDASLAAVLVIILFLTPVEGYAVRAGRALKLGKEKVTYLHFFLHDTISGENPTAVQVANPNSTRFPFGFGSVFVIDDVLTEAVERSSPVVGNAQGIDVLTGLDKFSLVMTRELPVDFAFTTGKYKGSSFSVMSRNPITETRRELAVVGGRGKFRLARGVAQLTTRLLKYPDAIIEYNVTLFHY</sequence>
<feature type="chain" id="PRO_5045011074" description="Dirigent protein" evidence="4">
    <location>
        <begin position="28"/>
        <end position="190"/>
    </location>
</feature>
<keyword evidence="3 4" id="KW-0964">Secreted</keyword>